<dbReference type="EMBL" id="GBXM01029271">
    <property type="protein sequence ID" value="JAH79306.1"/>
    <property type="molecule type" value="Transcribed_RNA"/>
</dbReference>
<dbReference type="AlphaFoldDB" id="A0A0E9VMS5"/>
<reference evidence="1" key="1">
    <citation type="submission" date="2014-11" db="EMBL/GenBank/DDBJ databases">
        <authorList>
            <person name="Amaro Gonzalez C."/>
        </authorList>
    </citation>
    <scope>NUCLEOTIDE SEQUENCE</scope>
</reference>
<name>A0A0E9VMS5_ANGAN</name>
<evidence type="ECO:0000313" key="1">
    <source>
        <dbReference type="EMBL" id="JAH79306.1"/>
    </source>
</evidence>
<dbReference type="EMBL" id="GBXM01042367">
    <property type="protein sequence ID" value="JAH66210.1"/>
    <property type="molecule type" value="Transcribed_RNA"/>
</dbReference>
<reference evidence="1" key="2">
    <citation type="journal article" date="2015" name="Fish Shellfish Immunol.">
        <title>Early steps in the European eel (Anguilla anguilla)-Vibrio vulnificus interaction in the gills: Role of the RtxA13 toxin.</title>
        <authorList>
            <person name="Callol A."/>
            <person name="Pajuelo D."/>
            <person name="Ebbesson L."/>
            <person name="Teles M."/>
            <person name="MacKenzie S."/>
            <person name="Amaro C."/>
        </authorList>
    </citation>
    <scope>NUCLEOTIDE SEQUENCE</scope>
</reference>
<accession>A0A0E9VMS5</accession>
<proteinExistence type="predicted"/>
<protein>
    <submittedName>
        <fullName evidence="1">Uncharacterized protein</fullName>
    </submittedName>
</protein>
<organism evidence="1">
    <name type="scientific">Anguilla anguilla</name>
    <name type="common">European freshwater eel</name>
    <name type="synonym">Muraena anguilla</name>
    <dbReference type="NCBI Taxonomy" id="7936"/>
    <lineage>
        <taxon>Eukaryota</taxon>
        <taxon>Metazoa</taxon>
        <taxon>Chordata</taxon>
        <taxon>Craniata</taxon>
        <taxon>Vertebrata</taxon>
        <taxon>Euteleostomi</taxon>
        <taxon>Actinopterygii</taxon>
        <taxon>Neopterygii</taxon>
        <taxon>Teleostei</taxon>
        <taxon>Anguilliformes</taxon>
        <taxon>Anguillidae</taxon>
        <taxon>Anguilla</taxon>
    </lineage>
</organism>
<sequence>MCQRVISLSSNRCEPLLQSCVAFGNDCDRRLNVPKQRDSLCGPE</sequence>